<dbReference type="Gene3D" id="3.30.450.20">
    <property type="entry name" value="PAS domain"/>
    <property type="match status" value="1"/>
</dbReference>
<dbReference type="InterPro" id="IPR001789">
    <property type="entry name" value="Sig_transdc_resp-reg_receiver"/>
</dbReference>
<dbReference type="Pfam" id="PF00989">
    <property type="entry name" value="PAS"/>
    <property type="match status" value="1"/>
</dbReference>
<dbReference type="InterPro" id="IPR036890">
    <property type="entry name" value="HATPase_C_sf"/>
</dbReference>
<dbReference type="CDD" id="cd00075">
    <property type="entry name" value="HATPase"/>
    <property type="match status" value="1"/>
</dbReference>
<evidence type="ECO:0000256" key="1">
    <source>
        <dbReference type="ARBA" id="ARBA00000085"/>
    </source>
</evidence>
<dbReference type="PROSITE" id="PS50110">
    <property type="entry name" value="RESPONSE_REGULATORY"/>
    <property type="match status" value="1"/>
</dbReference>
<proteinExistence type="predicted"/>
<dbReference type="SUPFAM" id="SSF52172">
    <property type="entry name" value="CheY-like"/>
    <property type="match status" value="1"/>
</dbReference>
<dbReference type="KEGG" id="snep:Enr13x_41320"/>
<evidence type="ECO:0000313" key="15">
    <source>
        <dbReference type="Proteomes" id="UP000319004"/>
    </source>
</evidence>
<feature type="domain" description="Response regulatory" evidence="11">
    <location>
        <begin position="17"/>
        <end position="131"/>
    </location>
</feature>
<keyword evidence="15" id="KW-1185">Reference proteome</keyword>
<dbReference type="SUPFAM" id="SSF55874">
    <property type="entry name" value="ATPase domain of HSP90 chaperone/DNA topoisomerase II/histidine kinase"/>
    <property type="match status" value="1"/>
</dbReference>
<dbReference type="Gene3D" id="3.40.50.2300">
    <property type="match status" value="1"/>
</dbReference>
<keyword evidence="4 14" id="KW-0808">Transferase</keyword>
<feature type="domain" description="PAC" evidence="13">
    <location>
        <begin position="217"/>
        <end position="269"/>
    </location>
</feature>
<evidence type="ECO:0000259" key="11">
    <source>
        <dbReference type="PROSITE" id="PS50110"/>
    </source>
</evidence>
<dbReference type="InterPro" id="IPR011006">
    <property type="entry name" value="CheY-like_superfamily"/>
</dbReference>
<dbReference type="InterPro" id="IPR000014">
    <property type="entry name" value="PAS"/>
</dbReference>
<dbReference type="Pfam" id="PF00072">
    <property type="entry name" value="Response_reg"/>
    <property type="match status" value="1"/>
</dbReference>
<reference evidence="14 15" key="1">
    <citation type="submission" date="2019-03" db="EMBL/GenBank/DDBJ databases">
        <title>Deep-cultivation of Planctomycetes and their phenomic and genomic characterization uncovers novel biology.</title>
        <authorList>
            <person name="Wiegand S."/>
            <person name="Jogler M."/>
            <person name="Boedeker C."/>
            <person name="Pinto D."/>
            <person name="Vollmers J."/>
            <person name="Rivas-Marin E."/>
            <person name="Kohn T."/>
            <person name="Peeters S.H."/>
            <person name="Heuer A."/>
            <person name="Rast P."/>
            <person name="Oberbeckmann S."/>
            <person name="Bunk B."/>
            <person name="Jeske O."/>
            <person name="Meyerdierks A."/>
            <person name="Storesund J.E."/>
            <person name="Kallscheuer N."/>
            <person name="Luecker S."/>
            <person name="Lage O.M."/>
            <person name="Pohl T."/>
            <person name="Merkel B.J."/>
            <person name="Hornburger P."/>
            <person name="Mueller R.-W."/>
            <person name="Bruemmer F."/>
            <person name="Labrenz M."/>
            <person name="Spormann A.M."/>
            <person name="Op den Camp H."/>
            <person name="Overmann J."/>
            <person name="Amann R."/>
            <person name="Jetten M.S.M."/>
            <person name="Mascher T."/>
            <person name="Medema M.H."/>
            <person name="Devos D.P."/>
            <person name="Kaster A.-K."/>
            <person name="Ovreas L."/>
            <person name="Rohde M."/>
            <person name="Galperin M.Y."/>
            <person name="Jogler C."/>
        </authorList>
    </citation>
    <scope>NUCLEOTIDE SEQUENCE [LARGE SCALE GENOMIC DNA]</scope>
    <source>
        <strain evidence="14 15">Enr13</strain>
    </source>
</reference>
<organism evidence="14 15">
    <name type="scientific">Stieleria neptunia</name>
    <dbReference type="NCBI Taxonomy" id="2527979"/>
    <lineage>
        <taxon>Bacteria</taxon>
        <taxon>Pseudomonadati</taxon>
        <taxon>Planctomycetota</taxon>
        <taxon>Planctomycetia</taxon>
        <taxon>Pirellulales</taxon>
        <taxon>Pirellulaceae</taxon>
        <taxon>Stieleria</taxon>
    </lineage>
</organism>
<evidence type="ECO:0000313" key="14">
    <source>
        <dbReference type="EMBL" id="QDV44268.1"/>
    </source>
</evidence>
<dbReference type="PRINTS" id="PR00344">
    <property type="entry name" value="BCTRLSENSOR"/>
</dbReference>
<dbReference type="RefSeq" id="WP_231743654.1">
    <property type="nucleotide sequence ID" value="NZ_CP037423.1"/>
</dbReference>
<keyword evidence="6 14" id="KW-0418">Kinase</keyword>
<name>A0A518HTT9_9BACT</name>
<feature type="domain" description="Histidine kinase" evidence="10">
    <location>
        <begin position="282"/>
        <end position="488"/>
    </location>
</feature>
<evidence type="ECO:0000256" key="2">
    <source>
        <dbReference type="ARBA" id="ARBA00012438"/>
    </source>
</evidence>
<dbReference type="CDD" id="cd00130">
    <property type="entry name" value="PAS"/>
    <property type="match status" value="1"/>
</dbReference>
<dbReference type="PROSITE" id="PS50109">
    <property type="entry name" value="HIS_KIN"/>
    <property type="match status" value="1"/>
</dbReference>
<dbReference type="EMBL" id="CP037423">
    <property type="protein sequence ID" value="QDV44268.1"/>
    <property type="molecule type" value="Genomic_DNA"/>
</dbReference>
<evidence type="ECO:0000259" key="12">
    <source>
        <dbReference type="PROSITE" id="PS50112"/>
    </source>
</evidence>
<keyword evidence="3 9" id="KW-0597">Phosphoprotein</keyword>
<dbReference type="PROSITE" id="PS50113">
    <property type="entry name" value="PAC"/>
    <property type="match status" value="1"/>
</dbReference>
<evidence type="ECO:0000256" key="5">
    <source>
        <dbReference type="ARBA" id="ARBA00022741"/>
    </source>
</evidence>
<dbReference type="GO" id="GO:0000155">
    <property type="term" value="F:phosphorelay sensor kinase activity"/>
    <property type="evidence" value="ECO:0007669"/>
    <property type="project" value="InterPro"/>
</dbReference>
<feature type="modified residue" description="4-aspartylphosphate" evidence="9">
    <location>
        <position position="66"/>
    </location>
</feature>
<dbReference type="AlphaFoldDB" id="A0A518HTT9"/>
<protein>
    <recommendedName>
        <fullName evidence="2">histidine kinase</fullName>
        <ecNumber evidence="2">2.7.13.3</ecNumber>
    </recommendedName>
</protein>
<dbReference type="PANTHER" id="PTHR43065:SF10">
    <property type="entry name" value="PEROXIDE STRESS-ACTIVATED HISTIDINE KINASE MAK3"/>
    <property type="match status" value="1"/>
</dbReference>
<evidence type="ECO:0000256" key="4">
    <source>
        <dbReference type="ARBA" id="ARBA00022679"/>
    </source>
</evidence>
<dbReference type="NCBIfam" id="TIGR00229">
    <property type="entry name" value="sensory_box"/>
    <property type="match status" value="1"/>
</dbReference>
<dbReference type="InterPro" id="IPR000700">
    <property type="entry name" value="PAS-assoc_C"/>
</dbReference>
<keyword evidence="8" id="KW-0902">Two-component regulatory system</keyword>
<evidence type="ECO:0000256" key="3">
    <source>
        <dbReference type="ARBA" id="ARBA00022553"/>
    </source>
</evidence>
<dbReference type="InterPro" id="IPR035965">
    <property type="entry name" value="PAS-like_dom_sf"/>
</dbReference>
<evidence type="ECO:0000256" key="8">
    <source>
        <dbReference type="ARBA" id="ARBA00023012"/>
    </source>
</evidence>
<dbReference type="Pfam" id="PF02518">
    <property type="entry name" value="HATPase_c"/>
    <property type="match status" value="1"/>
</dbReference>
<dbReference type="InterPro" id="IPR003594">
    <property type="entry name" value="HATPase_dom"/>
</dbReference>
<dbReference type="CDD" id="cd00082">
    <property type="entry name" value="HisKA"/>
    <property type="match status" value="1"/>
</dbReference>
<dbReference type="PANTHER" id="PTHR43065">
    <property type="entry name" value="SENSOR HISTIDINE KINASE"/>
    <property type="match status" value="1"/>
</dbReference>
<dbReference type="SMART" id="SM00091">
    <property type="entry name" value="PAS"/>
    <property type="match status" value="1"/>
</dbReference>
<dbReference type="InterPro" id="IPR005467">
    <property type="entry name" value="His_kinase_dom"/>
</dbReference>
<dbReference type="Proteomes" id="UP000319004">
    <property type="component" value="Chromosome"/>
</dbReference>
<dbReference type="InterPro" id="IPR003661">
    <property type="entry name" value="HisK_dim/P_dom"/>
</dbReference>
<dbReference type="SMART" id="SM00448">
    <property type="entry name" value="REC"/>
    <property type="match status" value="1"/>
</dbReference>
<dbReference type="InterPro" id="IPR004358">
    <property type="entry name" value="Sig_transdc_His_kin-like_C"/>
</dbReference>
<dbReference type="SUPFAM" id="SSF55785">
    <property type="entry name" value="PYP-like sensor domain (PAS domain)"/>
    <property type="match status" value="1"/>
</dbReference>
<feature type="domain" description="PAS" evidence="12">
    <location>
        <begin position="143"/>
        <end position="215"/>
    </location>
</feature>
<dbReference type="Gene3D" id="3.30.565.10">
    <property type="entry name" value="Histidine kinase-like ATPase, C-terminal domain"/>
    <property type="match status" value="1"/>
</dbReference>
<evidence type="ECO:0000259" key="13">
    <source>
        <dbReference type="PROSITE" id="PS50113"/>
    </source>
</evidence>
<comment type="catalytic activity">
    <reaction evidence="1">
        <text>ATP + protein L-histidine = ADP + protein N-phospho-L-histidine.</text>
        <dbReference type="EC" id="2.7.13.3"/>
    </reaction>
</comment>
<dbReference type="InterPro" id="IPR013767">
    <property type="entry name" value="PAS_fold"/>
</dbReference>
<dbReference type="GO" id="GO:0006355">
    <property type="term" value="P:regulation of DNA-templated transcription"/>
    <property type="evidence" value="ECO:0007669"/>
    <property type="project" value="InterPro"/>
</dbReference>
<evidence type="ECO:0000256" key="6">
    <source>
        <dbReference type="ARBA" id="ARBA00022777"/>
    </source>
</evidence>
<dbReference type="SMART" id="SM00387">
    <property type="entry name" value="HATPase_c"/>
    <property type="match status" value="1"/>
</dbReference>
<evidence type="ECO:0000256" key="7">
    <source>
        <dbReference type="ARBA" id="ARBA00022840"/>
    </source>
</evidence>
<dbReference type="Gene3D" id="1.10.287.130">
    <property type="match status" value="1"/>
</dbReference>
<accession>A0A518HTT9</accession>
<dbReference type="GO" id="GO:0005524">
    <property type="term" value="F:ATP binding"/>
    <property type="evidence" value="ECO:0007669"/>
    <property type="project" value="UniProtKB-KW"/>
</dbReference>
<evidence type="ECO:0000259" key="10">
    <source>
        <dbReference type="PROSITE" id="PS50109"/>
    </source>
</evidence>
<gene>
    <name evidence="14" type="primary">kinA</name>
    <name evidence="14" type="ORF">Enr13x_41320</name>
</gene>
<evidence type="ECO:0000256" key="9">
    <source>
        <dbReference type="PROSITE-ProRule" id="PRU00169"/>
    </source>
</evidence>
<dbReference type="PROSITE" id="PS50112">
    <property type="entry name" value="PAS"/>
    <property type="match status" value="1"/>
</dbReference>
<dbReference type="EC" id="2.7.13.3" evidence="2"/>
<keyword evidence="7" id="KW-0067">ATP-binding</keyword>
<sequence length="496" mass="55195">MTSLFFSSPVPMNESLSILVIEDDADTLTNLCDILELDGHHVVGACSLSEAKARAEHDAFQIVISDRKLPDGLIEDSLPELIQSVKGSDIIVITGFADMQSTITAFRMGVTDYVIKPIIPDDLRSTVRRIADKKRLEAELANEHAFADLVLDTAEAIVLVLDLDGKVVQLNPYLEQLTGWTPEDLSGKDWFEVCIAEDERERVKEVFIRTAHDLHTRGVVNSVVGKDGRRYQVRWSNTTLKNHSGEVTSVLAVGVDISDLTAAQTRALRSERLAAIGQTMTALAHESRNALQRIQAAGEMLGLEIAGNEHALHDLKKIQRATDDLKCLLEEVRSFAAPIQMRPTTVNLPEIWRRVWDDLAVSHSRRDVQLIENFESCNVKVDVDTLRMEQVFRNLFENALAACHDPVRIELNCLCDGDQIQLTVLDNGPGMSEEQLEKLFEPFFTTKQSGTGLGLSICQRIIEAHRGSIAARTHPDGAAFEIRLPRQTSCDVEIYP</sequence>
<keyword evidence="5" id="KW-0547">Nucleotide-binding</keyword>